<keyword evidence="11" id="KW-0067">ATP-binding</keyword>
<evidence type="ECO:0000313" key="19">
    <source>
        <dbReference type="Proteomes" id="UP000198619"/>
    </source>
</evidence>
<dbReference type="FunFam" id="3.10.310.40:FF:000001">
    <property type="entry name" value="Alanine--tRNA ligase"/>
    <property type="match status" value="1"/>
</dbReference>
<keyword evidence="9" id="KW-0547">Nucleotide-binding</keyword>
<keyword evidence="8" id="KW-0479">Metal-binding</keyword>
<evidence type="ECO:0000256" key="10">
    <source>
        <dbReference type="ARBA" id="ARBA00022833"/>
    </source>
</evidence>
<dbReference type="Proteomes" id="UP000198619">
    <property type="component" value="Unassembled WGS sequence"/>
</dbReference>
<dbReference type="PROSITE" id="PS50860">
    <property type="entry name" value="AA_TRNA_LIGASE_II_ALA"/>
    <property type="match status" value="1"/>
</dbReference>
<dbReference type="InterPro" id="IPR018163">
    <property type="entry name" value="Thr/Ala-tRNA-synth_IIc_edit"/>
</dbReference>
<dbReference type="PANTHER" id="PTHR43462">
    <property type="entry name" value="ALANYL-TRNA EDITING PROTEIN"/>
    <property type="match status" value="1"/>
</dbReference>
<comment type="subcellular location">
    <subcellularLocation>
        <location evidence="2">Cytoplasm</location>
    </subcellularLocation>
</comment>
<evidence type="ECO:0000256" key="7">
    <source>
        <dbReference type="ARBA" id="ARBA00022598"/>
    </source>
</evidence>
<dbReference type="GO" id="GO:0005524">
    <property type="term" value="F:ATP binding"/>
    <property type="evidence" value="ECO:0007669"/>
    <property type="project" value="UniProtKB-KW"/>
</dbReference>
<evidence type="ECO:0000256" key="13">
    <source>
        <dbReference type="ARBA" id="ARBA00022917"/>
    </source>
</evidence>
<evidence type="ECO:0000256" key="6">
    <source>
        <dbReference type="ARBA" id="ARBA00022555"/>
    </source>
</evidence>
<gene>
    <name evidence="18" type="ORF">SAMN04488528_1004132</name>
</gene>
<evidence type="ECO:0000313" key="18">
    <source>
        <dbReference type="EMBL" id="SFA84907.1"/>
    </source>
</evidence>
<dbReference type="STRING" id="84698.SAMN04488528_1004132"/>
<comment type="similarity">
    <text evidence="3">Belongs to the class-II aminoacyl-tRNA synthetase family.</text>
</comment>
<keyword evidence="14 18" id="KW-0030">Aminoacyl-tRNA synthetase</keyword>
<evidence type="ECO:0000256" key="2">
    <source>
        <dbReference type="ARBA" id="ARBA00004496"/>
    </source>
</evidence>
<dbReference type="Gene3D" id="3.10.310.40">
    <property type="match status" value="1"/>
</dbReference>
<sequence>MEKIYYENQYIKEFTANIVDINELENKFHIVLDKTAFFPGGGGQFCDTGIIENEVVLNVYEENGVVYHILDAKPGKNQGLKCNIDWDKRQDGMHQHLAQHVISGCFYELFNQNTASFHLGSDFSTVDIVGELDDERVKKVEIYANEVINKNLDVMSFVPTKQELRKFKLRRILPKTNEEIRVVKIGDLDINACCGVHPNNTLDLRMIKIKKYEKHKGNTRIEFLAGKRAINDSLKKDMLYGEVCRFLNSSEDETINRIKNLNDDLKRLIDENKKAKDKLSQYEIKEMIDNAHKIKDLIVISKVYKNENAKYVNKVISKLVENENTIALMAIQSIDKVNLIFGCSKNIKNITMKDLLSDSITLIDGRGGGSNFLAQGGGKNNNNLDSCIDYAINKIKREA</sequence>
<dbReference type="SUPFAM" id="SSF50447">
    <property type="entry name" value="Translation proteins"/>
    <property type="match status" value="1"/>
</dbReference>
<dbReference type="RefSeq" id="WP_090038970.1">
    <property type="nucleotide sequence ID" value="NZ_FOKI01000004.1"/>
</dbReference>
<dbReference type="GO" id="GO:0005737">
    <property type="term" value="C:cytoplasm"/>
    <property type="evidence" value="ECO:0007669"/>
    <property type="project" value="UniProtKB-SubCell"/>
</dbReference>
<keyword evidence="12" id="KW-0694">RNA-binding</keyword>
<evidence type="ECO:0000256" key="16">
    <source>
        <dbReference type="SAM" id="Coils"/>
    </source>
</evidence>
<evidence type="ECO:0000256" key="3">
    <source>
        <dbReference type="ARBA" id="ARBA00008226"/>
    </source>
</evidence>
<name>A0A1I0W992_9CLOT</name>
<dbReference type="Pfam" id="PF02272">
    <property type="entry name" value="DHHA1"/>
    <property type="match status" value="1"/>
</dbReference>
<organism evidence="18 19">
    <name type="scientific">Clostridium frigidicarnis</name>
    <dbReference type="NCBI Taxonomy" id="84698"/>
    <lineage>
        <taxon>Bacteria</taxon>
        <taxon>Bacillati</taxon>
        <taxon>Bacillota</taxon>
        <taxon>Clostridia</taxon>
        <taxon>Eubacteriales</taxon>
        <taxon>Clostridiaceae</taxon>
        <taxon>Clostridium</taxon>
    </lineage>
</organism>
<evidence type="ECO:0000256" key="15">
    <source>
        <dbReference type="ARBA" id="ARBA00032577"/>
    </source>
</evidence>
<evidence type="ECO:0000256" key="1">
    <source>
        <dbReference type="ARBA" id="ARBA00001947"/>
    </source>
</evidence>
<dbReference type="AlphaFoldDB" id="A0A1I0W992"/>
<dbReference type="InterPro" id="IPR012947">
    <property type="entry name" value="tRNA_SAD"/>
</dbReference>
<dbReference type="OrthoDB" id="9812949at2"/>
<feature type="domain" description="Alanyl-transfer RNA synthetases family profile" evidence="17">
    <location>
        <begin position="1"/>
        <end position="235"/>
    </location>
</feature>
<dbReference type="Gene3D" id="3.30.980.10">
    <property type="entry name" value="Threonyl-trna Synthetase, Chain A, domain 2"/>
    <property type="match status" value="1"/>
</dbReference>
<evidence type="ECO:0000256" key="11">
    <source>
        <dbReference type="ARBA" id="ARBA00022840"/>
    </source>
</evidence>
<dbReference type="SUPFAM" id="SSF55186">
    <property type="entry name" value="ThrRS/AlaRS common domain"/>
    <property type="match status" value="1"/>
</dbReference>
<accession>A0A1I0W992</accession>
<keyword evidence="6" id="KW-0820">tRNA-binding</keyword>
<dbReference type="InterPro" id="IPR051335">
    <property type="entry name" value="Alanyl-tRNA_Editing_Enzymes"/>
</dbReference>
<dbReference type="InterPro" id="IPR003156">
    <property type="entry name" value="DHHA1_dom"/>
</dbReference>
<reference evidence="18 19" key="1">
    <citation type="submission" date="2016-10" db="EMBL/GenBank/DDBJ databases">
        <authorList>
            <person name="de Groot N.N."/>
        </authorList>
    </citation>
    <scope>NUCLEOTIDE SEQUENCE [LARGE SCALE GENOMIC DNA]</scope>
    <source>
        <strain evidence="18 19">DSM 12271</strain>
    </source>
</reference>
<evidence type="ECO:0000256" key="9">
    <source>
        <dbReference type="ARBA" id="ARBA00022741"/>
    </source>
</evidence>
<evidence type="ECO:0000256" key="5">
    <source>
        <dbReference type="ARBA" id="ARBA00017959"/>
    </source>
</evidence>
<dbReference type="InterPro" id="IPR018165">
    <property type="entry name" value="Ala-tRNA-synth_IIc_core"/>
</dbReference>
<protein>
    <recommendedName>
        <fullName evidence="5">Alanine--tRNA ligase</fullName>
        <ecNumber evidence="4">6.1.1.7</ecNumber>
    </recommendedName>
    <alternativeName>
        <fullName evidence="15">Alanyl-tRNA synthetase</fullName>
    </alternativeName>
</protein>
<dbReference type="EC" id="6.1.1.7" evidence="4"/>
<evidence type="ECO:0000259" key="17">
    <source>
        <dbReference type="PROSITE" id="PS50860"/>
    </source>
</evidence>
<proteinExistence type="inferred from homology"/>
<keyword evidence="7" id="KW-0436">Ligase</keyword>
<dbReference type="GO" id="GO:0046872">
    <property type="term" value="F:metal ion binding"/>
    <property type="evidence" value="ECO:0007669"/>
    <property type="project" value="UniProtKB-KW"/>
</dbReference>
<keyword evidence="10" id="KW-0862">Zinc</keyword>
<evidence type="ECO:0000256" key="12">
    <source>
        <dbReference type="ARBA" id="ARBA00022884"/>
    </source>
</evidence>
<evidence type="ECO:0000256" key="4">
    <source>
        <dbReference type="ARBA" id="ARBA00013168"/>
    </source>
</evidence>
<dbReference type="EMBL" id="FOKI01000004">
    <property type="protein sequence ID" value="SFA84907.1"/>
    <property type="molecule type" value="Genomic_DNA"/>
</dbReference>
<keyword evidence="13" id="KW-0648">Protein biosynthesis</keyword>
<dbReference type="PANTHER" id="PTHR43462:SF1">
    <property type="entry name" value="ALANYL-TRNA EDITING PROTEIN AARSD1"/>
    <property type="match status" value="1"/>
</dbReference>
<evidence type="ECO:0000256" key="14">
    <source>
        <dbReference type="ARBA" id="ARBA00023146"/>
    </source>
</evidence>
<dbReference type="GO" id="GO:0002161">
    <property type="term" value="F:aminoacyl-tRNA deacylase activity"/>
    <property type="evidence" value="ECO:0007669"/>
    <property type="project" value="UniProtKB-ARBA"/>
</dbReference>
<dbReference type="GO" id="GO:0000049">
    <property type="term" value="F:tRNA binding"/>
    <property type="evidence" value="ECO:0007669"/>
    <property type="project" value="UniProtKB-KW"/>
</dbReference>
<dbReference type="GO" id="GO:0006419">
    <property type="term" value="P:alanyl-tRNA aminoacylation"/>
    <property type="evidence" value="ECO:0007669"/>
    <property type="project" value="InterPro"/>
</dbReference>
<dbReference type="GO" id="GO:0004813">
    <property type="term" value="F:alanine-tRNA ligase activity"/>
    <property type="evidence" value="ECO:0007669"/>
    <property type="project" value="UniProtKB-EC"/>
</dbReference>
<keyword evidence="19" id="KW-1185">Reference proteome</keyword>
<dbReference type="Gene3D" id="2.40.30.130">
    <property type="match status" value="1"/>
</dbReference>
<evidence type="ECO:0000256" key="8">
    <source>
        <dbReference type="ARBA" id="ARBA00022723"/>
    </source>
</evidence>
<feature type="coiled-coil region" evidence="16">
    <location>
        <begin position="251"/>
        <end position="285"/>
    </location>
</feature>
<keyword evidence="16" id="KW-0175">Coiled coil</keyword>
<dbReference type="Pfam" id="PF07973">
    <property type="entry name" value="tRNA_SAD"/>
    <property type="match status" value="1"/>
</dbReference>
<dbReference type="InterPro" id="IPR009000">
    <property type="entry name" value="Transl_B-barrel_sf"/>
</dbReference>
<dbReference type="SMART" id="SM00863">
    <property type="entry name" value="tRNA_SAD"/>
    <property type="match status" value="1"/>
</dbReference>
<comment type="cofactor">
    <cofactor evidence="1">
        <name>Zn(2+)</name>
        <dbReference type="ChEBI" id="CHEBI:29105"/>
    </cofactor>
</comment>